<sequence>MIRIGALTIGQSPRVDVTADIAPILEPEITLLEAGALDGLTADEIAALRPCAGEQVLVSRLRDGTQAVMAEPKLVPLLQRQIDRLQAQGVPLIVMLCTGEFPPGLHADVPLLYPSRLLDGVVRAAASRGRIAVIAPDEAQLPLLQTRWAAAAPHVELRAASPYGDPDNLRQAAASLRGTDVDLVVLDCIGYTAAMRDEVCALSGLPAALPRTLIARVVRDLLGV</sequence>
<accession>A0A9D1IV38</accession>
<dbReference type="NCBIfam" id="NF007788">
    <property type="entry name" value="PRK10481.1"/>
    <property type="match status" value="1"/>
</dbReference>
<dbReference type="EMBL" id="DVMR01000033">
    <property type="protein sequence ID" value="HIU43266.1"/>
    <property type="molecule type" value="Genomic_DNA"/>
</dbReference>
<protein>
    <submittedName>
        <fullName evidence="1">AroM family protein</fullName>
    </submittedName>
</protein>
<gene>
    <name evidence="1" type="ORF">IAB67_03090</name>
</gene>
<comment type="caution">
    <text evidence="1">The sequence shown here is derived from an EMBL/GenBank/DDBJ whole genome shotgun (WGS) entry which is preliminary data.</text>
</comment>
<proteinExistence type="predicted"/>
<dbReference type="InterPro" id="IPR010843">
    <property type="entry name" value="Uncharacterised_AroM"/>
</dbReference>
<organism evidence="1 2">
    <name type="scientific">Candidatus Ventrousia excrementavium</name>
    <dbReference type="NCBI Taxonomy" id="2840961"/>
    <lineage>
        <taxon>Bacteria</taxon>
        <taxon>Bacillati</taxon>
        <taxon>Bacillota</taxon>
        <taxon>Clostridia</taxon>
        <taxon>Eubacteriales</taxon>
        <taxon>Clostridiaceae</taxon>
        <taxon>Clostridiaceae incertae sedis</taxon>
        <taxon>Candidatus Ventrousia</taxon>
    </lineage>
</organism>
<evidence type="ECO:0000313" key="1">
    <source>
        <dbReference type="EMBL" id="HIU43266.1"/>
    </source>
</evidence>
<name>A0A9D1IV38_9CLOT</name>
<evidence type="ECO:0000313" key="2">
    <source>
        <dbReference type="Proteomes" id="UP000824073"/>
    </source>
</evidence>
<reference evidence="1" key="1">
    <citation type="submission" date="2020-10" db="EMBL/GenBank/DDBJ databases">
        <authorList>
            <person name="Gilroy R."/>
        </authorList>
    </citation>
    <scope>NUCLEOTIDE SEQUENCE</scope>
    <source>
        <strain evidence="1">CHK191-8634</strain>
    </source>
</reference>
<dbReference type="AlphaFoldDB" id="A0A9D1IV38"/>
<reference evidence="1" key="2">
    <citation type="journal article" date="2021" name="PeerJ">
        <title>Extensive microbial diversity within the chicken gut microbiome revealed by metagenomics and culture.</title>
        <authorList>
            <person name="Gilroy R."/>
            <person name="Ravi A."/>
            <person name="Getino M."/>
            <person name="Pursley I."/>
            <person name="Horton D.L."/>
            <person name="Alikhan N.F."/>
            <person name="Baker D."/>
            <person name="Gharbi K."/>
            <person name="Hall N."/>
            <person name="Watson M."/>
            <person name="Adriaenssens E.M."/>
            <person name="Foster-Nyarko E."/>
            <person name="Jarju S."/>
            <person name="Secka A."/>
            <person name="Antonio M."/>
            <person name="Oren A."/>
            <person name="Chaudhuri R.R."/>
            <person name="La Ragione R."/>
            <person name="Hildebrand F."/>
            <person name="Pallen M.J."/>
        </authorList>
    </citation>
    <scope>NUCLEOTIDE SEQUENCE</scope>
    <source>
        <strain evidence="1">CHK191-8634</strain>
    </source>
</reference>
<dbReference type="Pfam" id="PF07302">
    <property type="entry name" value="AroM"/>
    <property type="match status" value="1"/>
</dbReference>
<dbReference type="Proteomes" id="UP000824073">
    <property type="component" value="Unassembled WGS sequence"/>
</dbReference>